<protein>
    <recommendedName>
        <fullName evidence="2">Flavin reductase like domain-containing protein</fullName>
    </recommendedName>
</protein>
<dbReference type="Gene3D" id="2.30.110.10">
    <property type="entry name" value="Electron Transport, Fmn-binding Protein, Chain A"/>
    <property type="match status" value="1"/>
</dbReference>
<dbReference type="InterPro" id="IPR050268">
    <property type="entry name" value="NADH-dep_flavin_reductase"/>
</dbReference>
<feature type="domain" description="Flavin reductase like" evidence="2">
    <location>
        <begin position="11"/>
        <end position="154"/>
    </location>
</feature>
<dbReference type="GO" id="GO:0042602">
    <property type="term" value="F:riboflavin reductase (NADPH) activity"/>
    <property type="evidence" value="ECO:0007669"/>
    <property type="project" value="TreeGrafter"/>
</dbReference>
<evidence type="ECO:0000256" key="1">
    <source>
        <dbReference type="ARBA" id="ARBA00023002"/>
    </source>
</evidence>
<reference evidence="3 4" key="1">
    <citation type="submission" date="2017-05" db="EMBL/GenBank/DDBJ databases">
        <title>Biotechnological potential of actinobacteria isolated from South African environments.</title>
        <authorList>
            <person name="Le Roes-Hill M."/>
            <person name="Prins A."/>
            <person name="Durrell K.A."/>
        </authorList>
    </citation>
    <scope>NUCLEOTIDE SEQUENCE [LARGE SCALE GENOMIC DNA]</scope>
    <source>
        <strain evidence="3 4">HMC13</strain>
    </source>
</reference>
<accession>A0A243S8L4</accession>
<dbReference type="PANTHER" id="PTHR30466">
    <property type="entry name" value="FLAVIN REDUCTASE"/>
    <property type="match status" value="1"/>
</dbReference>
<dbReference type="Pfam" id="PF01613">
    <property type="entry name" value="Flavin_Reduct"/>
    <property type="match status" value="1"/>
</dbReference>
<dbReference type="Proteomes" id="UP000195105">
    <property type="component" value="Unassembled WGS sequence"/>
</dbReference>
<dbReference type="EMBL" id="NGFN01000033">
    <property type="protein sequence ID" value="OUD03673.1"/>
    <property type="molecule type" value="Genomic_DNA"/>
</dbReference>
<dbReference type="GO" id="GO:0010181">
    <property type="term" value="F:FMN binding"/>
    <property type="evidence" value="ECO:0007669"/>
    <property type="project" value="InterPro"/>
</dbReference>
<organism evidence="3 4">
    <name type="scientific">Streptomyces swartbergensis</name>
    <dbReference type="NCBI Taxonomy" id="487165"/>
    <lineage>
        <taxon>Bacteria</taxon>
        <taxon>Bacillati</taxon>
        <taxon>Actinomycetota</taxon>
        <taxon>Actinomycetes</taxon>
        <taxon>Kitasatosporales</taxon>
        <taxon>Streptomycetaceae</taxon>
        <taxon>Streptomyces</taxon>
    </lineage>
</organism>
<evidence type="ECO:0000313" key="4">
    <source>
        <dbReference type="Proteomes" id="UP000195105"/>
    </source>
</evidence>
<keyword evidence="1" id="KW-0560">Oxidoreductase</keyword>
<dbReference type="SMART" id="SM00903">
    <property type="entry name" value="Flavin_Reduct"/>
    <property type="match status" value="1"/>
</dbReference>
<name>A0A243S8L4_9ACTN</name>
<dbReference type="InterPro" id="IPR012349">
    <property type="entry name" value="Split_barrel_FMN-bd"/>
</dbReference>
<dbReference type="GO" id="GO:0006208">
    <property type="term" value="P:pyrimidine nucleobase catabolic process"/>
    <property type="evidence" value="ECO:0007669"/>
    <property type="project" value="TreeGrafter"/>
</dbReference>
<dbReference type="SUPFAM" id="SSF50475">
    <property type="entry name" value="FMN-binding split barrel"/>
    <property type="match status" value="1"/>
</dbReference>
<keyword evidence="4" id="KW-1185">Reference proteome</keyword>
<dbReference type="AlphaFoldDB" id="A0A243S8L4"/>
<evidence type="ECO:0000313" key="3">
    <source>
        <dbReference type="EMBL" id="OUD03673.1"/>
    </source>
</evidence>
<sequence length="179" mass="19034">MVSANEFRTVLARFPSGVTLVTARGDRGGARGLTVSAFCSVSLDPPLVLACVARSARTLTTIHEAGRFGISLLGEQHRALASLFATKGTDKFNGEWTVLVPHGSPVLPDALFAMECAVHRTFPVGDHEVVIGAVEMVRIGEGVPLVYHDRTMRLLADSHPGGTLVPVDTAAARSYEERG</sequence>
<comment type="caution">
    <text evidence="3">The sequence shown here is derived from an EMBL/GenBank/DDBJ whole genome shotgun (WGS) entry which is preliminary data.</text>
</comment>
<dbReference type="InterPro" id="IPR002563">
    <property type="entry name" value="Flavin_Rdtase-like_dom"/>
</dbReference>
<dbReference type="RefSeq" id="WP_086600228.1">
    <property type="nucleotide sequence ID" value="NZ_NGFN01000033.1"/>
</dbReference>
<evidence type="ECO:0000259" key="2">
    <source>
        <dbReference type="SMART" id="SM00903"/>
    </source>
</evidence>
<proteinExistence type="predicted"/>
<dbReference type="PANTHER" id="PTHR30466:SF1">
    <property type="entry name" value="FMN REDUCTASE (NADH) RUTF"/>
    <property type="match status" value="1"/>
</dbReference>
<gene>
    <name evidence="3" type="ORF">CA983_08340</name>
</gene>